<keyword evidence="5 10" id="KW-0931">ER-Golgi transport</keyword>
<evidence type="ECO:0000259" key="13">
    <source>
        <dbReference type="Pfam" id="PF12932"/>
    </source>
</evidence>
<evidence type="ECO:0000256" key="9">
    <source>
        <dbReference type="ARBA" id="ARBA00024687"/>
    </source>
</evidence>
<dbReference type="InterPro" id="IPR024298">
    <property type="entry name" value="Sec16_Sec23-bd"/>
</dbReference>
<dbReference type="Proteomes" id="UP000799776">
    <property type="component" value="Unassembled WGS sequence"/>
</dbReference>
<dbReference type="Gene3D" id="1.25.40.1030">
    <property type="match status" value="1"/>
</dbReference>
<evidence type="ECO:0000256" key="7">
    <source>
        <dbReference type="ARBA" id="ARBA00023006"/>
    </source>
</evidence>
<dbReference type="GO" id="GO:0005789">
    <property type="term" value="C:endoplasmic reticulum membrane"/>
    <property type="evidence" value="ECO:0007669"/>
    <property type="project" value="UniProtKB-SubCell"/>
</dbReference>
<evidence type="ECO:0000256" key="3">
    <source>
        <dbReference type="ARBA" id="ARBA00022448"/>
    </source>
</evidence>
<keyword evidence="7 10" id="KW-0072">Autophagy</keyword>
<evidence type="ECO:0000256" key="4">
    <source>
        <dbReference type="ARBA" id="ARBA00022824"/>
    </source>
</evidence>
<dbReference type="PANTHER" id="PTHR13402">
    <property type="entry name" value="RGPR-RELATED"/>
    <property type="match status" value="1"/>
</dbReference>
<evidence type="ECO:0000256" key="8">
    <source>
        <dbReference type="ARBA" id="ARBA00023136"/>
    </source>
</evidence>
<evidence type="ECO:0000256" key="10">
    <source>
        <dbReference type="RuleBase" id="RU364101"/>
    </source>
</evidence>
<name>A0A9P4LVX1_9PEZI</name>
<sequence>MKGPKPATAPVDRPASVNGPYHPVAPPTNNPPVVAGRPHRRTFSRDISFVQPSDELGQDPLERWKGYPIFKWGLGGTILTSFPKQIPRYSAVSAAPMMMCTPGEVKLQSAKTLCPLAENLTKFPGPLKAKSKKKDVIAWMKTNIEAMKKEQQASSFSGDLPNDQRVRFEEKILLWEILEAFVEHDGRLEGSEEVLKAVRQVLAPESAIDPDVEPELMSPLVSSAGGSVPTAEPTDPEAVSQLRKFLLTGDREKAVWHAADKGLWSHAMLISTTLSKDVWKQVVQEFVRQQVKTLGGNTQSLAALYEIFAGNWEESIDELVPASARAGFQMVSKADRSGTNTNVLEGLDRWRETLLLVISNRSEGDNQALLSLGKLLAGYGRVEAAHICYLFARSTMVLNGIDDPTAHIVLFGADHLSSAFDIGRDMESVLLTEVYEFAVSVLATPTGTSIPHLQAYKLAHAFGLAEHGYKNEAQSYCDAIGAAMGSKTRPSPYYQNAALLSELNDLSNRLSQSPKDGSTSWISKPTMGKVSSSAWSTFTKFVAGDESDGASTGSGIGNEVSPFAKMAGDTPTISRSPS</sequence>
<proteinExistence type="inferred from homology"/>
<feature type="domain" description="Sec16 Sec23-binding" evidence="12">
    <location>
        <begin position="242"/>
        <end position="545"/>
    </location>
</feature>
<dbReference type="EMBL" id="ML978728">
    <property type="protein sequence ID" value="KAF2085814.1"/>
    <property type="molecule type" value="Genomic_DNA"/>
</dbReference>
<keyword evidence="6 10" id="KW-0653">Protein transport</keyword>
<organism evidence="14 15">
    <name type="scientific">Saccharata proteae CBS 121410</name>
    <dbReference type="NCBI Taxonomy" id="1314787"/>
    <lineage>
        <taxon>Eukaryota</taxon>
        <taxon>Fungi</taxon>
        <taxon>Dikarya</taxon>
        <taxon>Ascomycota</taxon>
        <taxon>Pezizomycotina</taxon>
        <taxon>Dothideomycetes</taxon>
        <taxon>Dothideomycetes incertae sedis</taxon>
        <taxon>Botryosphaeriales</taxon>
        <taxon>Saccharataceae</taxon>
        <taxon>Saccharata</taxon>
    </lineage>
</organism>
<evidence type="ECO:0000313" key="14">
    <source>
        <dbReference type="EMBL" id="KAF2085814.1"/>
    </source>
</evidence>
<comment type="caution">
    <text evidence="14">The sequence shown here is derived from an EMBL/GenBank/DDBJ whole genome shotgun (WGS) entry which is preliminary data.</text>
</comment>
<feature type="region of interest" description="Disordered" evidence="11">
    <location>
        <begin position="1"/>
        <end position="38"/>
    </location>
</feature>
<reference evidence="14" key="1">
    <citation type="journal article" date="2020" name="Stud. Mycol.">
        <title>101 Dothideomycetes genomes: a test case for predicting lifestyles and emergence of pathogens.</title>
        <authorList>
            <person name="Haridas S."/>
            <person name="Albert R."/>
            <person name="Binder M."/>
            <person name="Bloem J."/>
            <person name="Labutti K."/>
            <person name="Salamov A."/>
            <person name="Andreopoulos B."/>
            <person name="Baker S."/>
            <person name="Barry K."/>
            <person name="Bills G."/>
            <person name="Bluhm B."/>
            <person name="Cannon C."/>
            <person name="Castanera R."/>
            <person name="Culley D."/>
            <person name="Daum C."/>
            <person name="Ezra D."/>
            <person name="Gonzalez J."/>
            <person name="Henrissat B."/>
            <person name="Kuo A."/>
            <person name="Liang C."/>
            <person name="Lipzen A."/>
            <person name="Lutzoni F."/>
            <person name="Magnuson J."/>
            <person name="Mondo S."/>
            <person name="Nolan M."/>
            <person name="Ohm R."/>
            <person name="Pangilinan J."/>
            <person name="Park H.-J."/>
            <person name="Ramirez L."/>
            <person name="Alfaro M."/>
            <person name="Sun H."/>
            <person name="Tritt A."/>
            <person name="Yoshinaga Y."/>
            <person name="Zwiers L.-H."/>
            <person name="Turgeon B."/>
            <person name="Goodwin S."/>
            <person name="Spatafora J."/>
            <person name="Crous P."/>
            <person name="Grigoriev I."/>
        </authorList>
    </citation>
    <scope>NUCLEOTIDE SEQUENCE</scope>
    <source>
        <strain evidence="14">CBS 121410</strain>
    </source>
</reference>
<feature type="non-terminal residue" evidence="14">
    <location>
        <position position="578"/>
    </location>
</feature>
<feature type="domain" description="Sec16 central conserved" evidence="13">
    <location>
        <begin position="68"/>
        <end position="186"/>
    </location>
</feature>
<dbReference type="Pfam" id="PF12932">
    <property type="entry name" value="Sec16"/>
    <property type="match status" value="1"/>
</dbReference>
<dbReference type="Pfam" id="PF12931">
    <property type="entry name" value="TPR_Sec16"/>
    <property type="match status" value="1"/>
</dbReference>
<keyword evidence="3 10" id="KW-0813">Transport</keyword>
<keyword evidence="8 10" id="KW-0472">Membrane</keyword>
<dbReference type="PANTHER" id="PTHR13402:SF6">
    <property type="entry name" value="SECRETORY 16, ISOFORM I"/>
    <property type="match status" value="1"/>
</dbReference>
<evidence type="ECO:0000256" key="11">
    <source>
        <dbReference type="SAM" id="MobiDB-lite"/>
    </source>
</evidence>
<dbReference type="GO" id="GO:0070971">
    <property type="term" value="C:endoplasmic reticulum exit site"/>
    <property type="evidence" value="ECO:0007669"/>
    <property type="project" value="TreeGrafter"/>
</dbReference>
<dbReference type="GO" id="GO:0012507">
    <property type="term" value="C:ER to Golgi transport vesicle membrane"/>
    <property type="evidence" value="ECO:0007669"/>
    <property type="project" value="TreeGrafter"/>
</dbReference>
<comment type="subcellular location">
    <subcellularLocation>
        <location evidence="1">Endoplasmic reticulum membrane</location>
        <topology evidence="1">Peripheral membrane protein</topology>
        <orientation evidence="1">Cytoplasmic side</orientation>
    </subcellularLocation>
</comment>
<dbReference type="CDD" id="cd09233">
    <property type="entry name" value="ACE1-Sec16-like"/>
    <property type="match status" value="1"/>
</dbReference>
<keyword evidence="15" id="KW-1185">Reference proteome</keyword>
<dbReference type="GO" id="GO:0070973">
    <property type="term" value="P:protein localization to endoplasmic reticulum exit site"/>
    <property type="evidence" value="ECO:0007669"/>
    <property type="project" value="TreeGrafter"/>
</dbReference>
<dbReference type="AlphaFoldDB" id="A0A9P4LVX1"/>
<comment type="function">
    <text evidence="9 10">Involved in the initiation of assembly of the COPII coat required for the formation of transport vesicles from the endoplasmic reticulum (ER) and the selection of cargo molecules. Also involved in autophagy.</text>
</comment>
<dbReference type="GO" id="GO:0015031">
    <property type="term" value="P:protein transport"/>
    <property type="evidence" value="ECO:0007669"/>
    <property type="project" value="UniProtKB-KW"/>
</dbReference>
<dbReference type="GO" id="GO:0016192">
    <property type="term" value="P:vesicle-mediated transport"/>
    <property type="evidence" value="ECO:0007669"/>
    <property type="project" value="UniProtKB-KW"/>
</dbReference>
<dbReference type="InterPro" id="IPR024340">
    <property type="entry name" value="Sec16_CCD"/>
</dbReference>
<keyword evidence="4 10" id="KW-0256">Endoplasmic reticulum</keyword>
<dbReference type="OrthoDB" id="8918678at2759"/>
<accession>A0A9P4LVX1</accession>
<protein>
    <recommendedName>
        <fullName evidence="10">Protein transport protein sec16</fullName>
    </recommendedName>
</protein>
<dbReference type="FunFam" id="1.25.40.1030:FF:000008">
    <property type="entry name" value="Protein transport protein sec16"/>
    <property type="match status" value="1"/>
</dbReference>
<dbReference type="GO" id="GO:0006914">
    <property type="term" value="P:autophagy"/>
    <property type="evidence" value="ECO:0007669"/>
    <property type="project" value="UniProtKB-KW"/>
</dbReference>
<evidence type="ECO:0000256" key="2">
    <source>
        <dbReference type="ARBA" id="ARBA00005927"/>
    </source>
</evidence>
<gene>
    <name evidence="14" type="ORF">K490DRAFT_45813</name>
</gene>
<dbReference type="GO" id="GO:0007030">
    <property type="term" value="P:Golgi organization"/>
    <property type="evidence" value="ECO:0007669"/>
    <property type="project" value="TreeGrafter"/>
</dbReference>
<evidence type="ECO:0000256" key="6">
    <source>
        <dbReference type="ARBA" id="ARBA00022927"/>
    </source>
</evidence>
<evidence type="ECO:0000259" key="12">
    <source>
        <dbReference type="Pfam" id="PF12931"/>
    </source>
</evidence>
<feature type="region of interest" description="Disordered" evidence="11">
    <location>
        <begin position="546"/>
        <end position="578"/>
    </location>
</feature>
<evidence type="ECO:0000313" key="15">
    <source>
        <dbReference type="Proteomes" id="UP000799776"/>
    </source>
</evidence>
<comment type="similarity">
    <text evidence="2 10">Belongs to the SEC16 family.</text>
</comment>
<evidence type="ECO:0000256" key="1">
    <source>
        <dbReference type="ARBA" id="ARBA00004397"/>
    </source>
</evidence>
<evidence type="ECO:0000256" key="5">
    <source>
        <dbReference type="ARBA" id="ARBA00022892"/>
    </source>
</evidence>